<protein>
    <recommendedName>
        <fullName evidence="1">AB hydrolase-1 domain-containing protein</fullName>
    </recommendedName>
</protein>
<dbReference type="InterPro" id="IPR029058">
    <property type="entry name" value="AB_hydrolase_fold"/>
</dbReference>
<dbReference type="PANTHER" id="PTHR43798">
    <property type="entry name" value="MONOACYLGLYCEROL LIPASE"/>
    <property type="match status" value="1"/>
</dbReference>
<dbReference type="AlphaFoldDB" id="A0A0G3FKZ8"/>
<dbReference type="GO" id="GO:0016020">
    <property type="term" value="C:membrane"/>
    <property type="evidence" value="ECO:0007669"/>
    <property type="project" value="TreeGrafter"/>
</dbReference>
<evidence type="ECO:0000313" key="2">
    <source>
        <dbReference type="EMBL" id="AKJ87225.1"/>
    </source>
</evidence>
<dbReference type="GO" id="GO:0046464">
    <property type="term" value="P:acylglycerol catabolic process"/>
    <property type="evidence" value="ECO:0007669"/>
    <property type="project" value="TreeGrafter"/>
</dbReference>
<accession>A0A0G3FKZ8</accession>
<dbReference type="InterPro" id="IPR000073">
    <property type="entry name" value="AB_hydrolase_1"/>
</dbReference>
<dbReference type="Gene3D" id="3.40.50.1820">
    <property type="entry name" value="alpha/beta hydrolase"/>
    <property type="match status" value="1"/>
</dbReference>
<name>A0A0G3FKZ8_9ZZZZ</name>
<dbReference type="Pfam" id="PF00561">
    <property type="entry name" value="Abhydrolase_1"/>
    <property type="match status" value="1"/>
</dbReference>
<organism evidence="2">
    <name type="scientific">uncultured organism</name>
    <dbReference type="NCBI Taxonomy" id="155900"/>
    <lineage>
        <taxon>unclassified sequences</taxon>
        <taxon>environmental samples</taxon>
    </lineage>
</organism>
<sequence>MKKIFVALVVVLAAVVGGYYAFPEKVADSFVRYGRSQAGLVKKDILVDDHRIVYLEGGRGPAVLLLHGYSADKDHWTRFAAGLTKRYHVVIPDIPGYGESTKRMDAKYDLARQVDRLHRFARTLGLERIHIAGNSMGGLFAGAYAVRYPGEVISLGLFNAAGVKSPRKSEVMIRTEQGESPLLLKDEADLPRVMGLAFANPPPLPYPFKKRFVEKALADRRFHEKALEDFKGDLLSLEKDLPKIEAPALILWGRNDRILDVSSVPVFERGLARHQTVIIENCGHLPMIEKAGEAADAYLAFLGTVRP</sequence>
<dbReference type="PRINTS" id="PR00111">
    <property type="entry name" value="ABHYDROLASE"/>
</dbReference>
<dbReference type="PANTHER" id="PTHR43798:SF5">
    <property type="entry name" value="MONOACYLGLYCEROL LIPASE ABHD6"/>
    <property type="match status" value="1"/>
</dbReference>
<dbReference type="InterPro" id="IPR050266">
    <property type="entry name" value="AB_hydrolase_sf"/>
</dbReference>
<evidence type="ECO:0000259" key="1">
    <source>
        <dbReference type="Pfam" id="PF00561"/>
    </source>
</evidence>
<dbReference type="SUPFAM" id="SSF53474">
    <property type="entry name" value="alpha/beta-Hydrolases"/>
    <property type="match status" value="1"/>
</dbReference>
<dbReference type="EMBL" id="KP347730">
    <property type="protein sequence ID" value="AKJ87225.1"/>
    <property type="molecule type" value="Genomic_DNA"/>
</dbReference>
<feature type="domain" description="AB hydrolase-1" evidence="1">
    <location>
        <begin position="61"/>
        <end position="291"/>
    </location>
</feature>
<dbReference type="GO" id="GO:0047372">
    <property type="term" value="F:monoacylglycerol lipase activity"/>
    <property type="evidence" value="ECO:0007669"/>
    <property type="project" value="TreeGrafter"/>
</dbReference>
<reference evidence="2" key="1">
    <citation type="submission" date="2014-12" db="EMBL/GenBank/DDBJ databases">
        <title>Investigation of esterase diversity in environmental metagenomes.</title>
        <authorList>
            <person name="Popovic A."/>
            <person name="Tchigvintsev A."/>
            <person name="Nocek B."/>
            <person name="Hajighasemi M."/>
            <person name="Brown G."/>
            <person name="Xu X."/>
            <person name="Li H."/>
            <person name="Glinos J."/>
            <person name="Yim V."/>
            <person name="Pelletier E."/>
            <person name="Chernikova T.N."/>
            <person name="Golyshina O.V."/>
            <person name="Tran H."/>
            <person name="Le Paslier D."/>
            <person name="Yakimov M.M."/>
            <person name="Savchenko A."/>
            <person name="Golyshin P.N."/>
            <person name="Yakunin A.F."/>
        </authorList>
    </citation>
    <scope>NUCLEOTIDE SEQUENCE</scope>
</reference>
<dbReference type="ESTHER" id="9zzzz-a0a0g3fkz8">
    <property type="family name" value="ABHD6-Lip"/>
</dbReference>
<proteinExistence type="predicted"/>